<evidence type="ECO:0000256" key="1">
    <source>
        <dbReference type="SAM" id="MobiDB-lite"/>
    </source>
</evidence>
<feature type="region of interest" description="Disordered" evidence="1">
    <location>
        <begin position="345"/>
        <end position="366"/>
    </location>
</feature>
<dbReference type="AlphaFoldDB" id="A0AAD7BUU5"/>
<feature type="region of interest" description="Disordered" evidence="1">
    <location>
        <begin position="222"/>
        <end position="241"/>
    </location>
</feature>
<dbReference type="Proteomes" id="UP001221142">
    <property type="component" value="Unassembled WGS sequence"/>
</dbReference>
<name>A0AAD7BUU5_9AGAR</name>
<organism evidence="2 3">
    <name type="scientific">Roridomyces roridus</name>
    <dbReference type="NCBI Taxonomy" id="1738132"/>
    <lineage>
        <taxon>Eukaryota</taxon>
        <taxon>Fungi</taxon>
        <taxon>Dikarya</taxon>
        <taxon>Basidiomycota</taxon>
        <taxon>Agaricomycotina</taxon>
        <taxon>Agaricomycetes</taxon>
        <taxon>Agaricomycetidae</taxon>
        <taxon>Agaricales</taxon>
        <taxon>Marasmiineae</taxon>
        <taxon>Mycenaceae</taxon>
        <taxon>Roridomyces</taxon>
    </lineage>
</organism>
<evidence type="ECO:0000313" key="3">
    <source>
        <dbReference type="Proteomes" id="UP001221142"/>
    </source>
</evidence>
<sequence>MASEDIEALLAQRETAAHMNRSAKGAVLSSFKRHVLYSHVGYYALHTLRIIALAPDPTLWRLFGAVIFQWPGPSPEDAVTAQSAQKSEQAFIEKKLAALPSEEQQRILFHIRQQVAKANVLAVYPEQLTAFCEYSGGEEEDCKRAISRHLRTDEGVSTIYLFPFLLAAEWVVEDHQRAIGQEDFRQELDVLTVVVAKTMVHETRNLVASCLHGKPSLVSSSFPLPVPETPQPESSPETMGGEAREYLESTRYGSYLTASFVVDPGEDSHLKLEDTRLRLTGTLPGSSSLRRLSPKTVGWVVGLVEDGRFLDINPFFASLSSLPIRETLWTPDDILDQVTGAPVRIPVSRPSSDRRESDQEPKGILVSSLTPDQYRRVCAGNFRGVLRGPKSG</sequence>
<dbReference type="EMBL" id="JARKIF010000009">
    <property type="protein sequence ID" value="KAJ7631171.1"/>
    <property type="molecule type" value="Genomic_DNA"/>
</dbReference>
<evidence type="ECO:0000313" key="2">
    <source>
        <dbReference type="EMBL" id="KAJ7631171.1"/>
    </source>
</evidence>
<gene>
    <name evidence="2" type="ORF">FB45DRAFT_917705</name>
</gene>
<protein>
    <submittedName>
        <fullName evidence="2">Uncharacterized protein</fullName>
    </submittedName>
</protein>
<reference evidence="2" key="1">
    <citation type="submission" date="2023-03" db="EMBL/GenBank/DDBJ databases">
        <title>Massive genome expansion in bonnet fungi (Mycena s.s.) driven by repeated elements and novel gene families across ecological guilds.</title>
        <authorList>
            <consortium name="Lawrence Berkeley National Laboratory"/>
            <person name="Harder C.B."/>
            <person name="Miyauchi S."/>
            <person name="Viragh M."/>
            <person name="Kuo A."/>
            <person name="Thoen E."/>
            <person name="Andreopoulos B."/>
            <person name="Lu D."/>
            <person name="Skrede I."/>
            <person name="Drula E."/>
            <person name="Henrissat B."/>
            <person name="Morin E."/>
            <person name="Kohler A."/>
            <person name="Barry K."/>
            <person name="LaButti K."/>
            <person name="Morin E."/>
            <person name="Salamov A."/>
            <person name="Lipzen A."/>
            <person name="Mereny Z."/>
            <person name="Hegedus B."/>
            <person name="Baldrian P."/>
            <person name="Stursova M."/>
            <person name="Weitz H."/>
            <person name="Taylor A."/>
            <person name="Grigoriev I.V."/>
            <person name="Nagy L.G."/>
            <person name="Martin F."/>
            <person name="Kauserud H."/>
        </authorList>
    </citation>
    <scope>NUCLEOTIDE SEQUENCE</scope>
    <source>
        <strain evidence="2">9284</strain>
    </source>
</reference>
<accession>A0AAD7BUU5</accession>
<comment type="caution">
    <text evidence="2">The sequence shown here is derived from an EMBL/GenBank/DDBJ whole genome shotgun (WGS) entry which is preliminary data.</text>
</comment>
<keyword evidence="3" id="KW-1185">Reference proteome</keyword>
<proteinExistence type="predicted"/>
<feature type="compositionally biased region" description="Basic and acidic residues" evidence="1">
    <location>
        <begin position="351"/>
        <end position="361"/>
    </location>
</feature>